<accession>A0ABU4SEK6</accession>
<dbReference type="Proteomes" id="UP001271890">
    <property type="component" value="Unassembled WGS sequence"/>
</dbReference>
<organism evidence="1 2">
    <name type="scientific">Xenorhabdus santafensis</name>
    <dbReference type="NCBI Taxonomy" id="2582833"/>
    <lineage>
        <taxon>Bacteria</taxon>
        <taxon>Pseudomonadati</taxon>
        <taxon>Pseudomonadota</taxon>
        <taxon>Gammaproteobacteria</taxon>
        <taxon>Enterobacterales</taxon>
        <taxon>Morganellaceae</taxon>
        <taxon>Xenorhabdus</taxon>
    </lineage>
</organism>
<evidence type="ECO:0000313" key="2">
    <source>
        <dbReference type="Proteomes" id="UP001271890"/>
    </source>
</evidence>
<evidence type="ECO:0000313" key="1">
    <source>
        <dbReference type="EMBL" id="MDX7989243.1"/>
    </source>
</evidence>
<comment type="caution">
    <text evidence="1">The sequence shown here is derived from an EMBL/GenBank/DDBJ whole genome shotgun (WGS) entry which is preliminary data.</text>
</comment>
<name>A0ABU4SEK6_9GAMM</name>
<reference evidence="2" key="1">
    <citation type="journal article" date="2024" name="Toxins">
        <title>Genome Sequence Analysis of Native Xenorhabdus Strains Isolated from Entomopathogenic Nematodes in Argentina.</title>
        <authorList>
            <person name="Palma L."/>
            <person name="Frizzo L."/>
            <person name="Kaiser S."/>
            <person name="Berry C."/>
            <person name="Caballero P."/>
            <person name="Bode H.B."/>
            <person name="Del Valle E.E."/>
        </authorList>
    </citation>
    <scope>NUCLEOTIDE SEQUENCE [LARGE SCALE GENOMIC DNA]</scope>
    <source>
        <strain evidence="2">12</strain>
    </source>
</reference>
<gene>
    <name evidence="1" type="ORF">FE392_18335</name>
</gene>
<protein>
    <submittedName>
        <fullName evidence="1">Uncharacterized protein</fullName>
    </submittedName>
</protein>
<dbReference type="RefSeq" id="WP_319931613.1">
    <property type="nucleotide sequence ID" value="NZ_VCDN01000109.1"/>
</dbReference>
<dbReference type="EMBL" id="VCDN01000109">
    <property type="protein sequence ID" value="MDX7989243.1"/>
    <property type="molecule type" value="Genomic_DNA"/>
</dbReference>
<keyword evidence="2" id="KW-1185">Reference proteome</keyword>
<proteinExistence type="predicted"/>
<sequence>MIGKDYGLIDKNINAHLSGTHLETITVKIAPAGTIYTNEAGEISHSKFGHAWVEFQGESIGWGTGETKEIGGADNITFKDSAGYDKFQVTSITYPLYTEQVIKNIENYLSDVINGVFDGEFGSFPKDYHLLKNNCIKFVNSILSITREGGNADAIPDLIGISPNMIIDNMDCSVQIFKEIDSAFPFDFTGSGIINLAENNVISFEQYGKSEQYGEFFDQREGGLGSLNLQDDVVKENMANDNELYALSESALSAMSILYEENEIIDINNHFIMNWSGGSMQIANTDFGIDEMIKPLNATIDIVGVNTTFDTVIL</sequence>